<evidence type="ECO:0000313" key="5">
    <source>
        <dbReference type="Proteomes" id="UP000304148"/>
    </source>
</evidence>
<dbReference type="GO" id="GO:0051536">
    <property type="term" value="F:iron-sulfur cluster binding"/>
    <property type="evidence" value="ECO:0007669"/>
    <property type="project" value="InterPro"/>
</dbReference>
<dbReference type="PANTHER" id="PTHR43644:SF1">
    <property type="entry name" value="NAD(P)H-FLAVIN REDUCTASE"/>
    <property type="match status" value="1"/>
</dbReference>
<dbReference type="InterPro" id="IPR036010">
    <property type="entry name" value="2Fe-2S_ferredoxin-like_sf"/>
</dbReference>
<dbReference type="Pfam" id="PF00111">
    <property type="entry name" value="Fer2"/>
    <property type="match status" value="1"/>
</dbReference>
<dbReference type="SUPFAM" id="SSF54292">
    <property type="entry name" value="2Fe-2S ferredoxin-like"/>
    <property type="match status" value="1"/>
</dbReference>
<dbReference type="InterPro" id="IPR012675">
    <property type="entry name" value="Beta-grasp_dom_sf"/>
</dbReference>
<name>A0A383RAH8_PAEAL</name>
<dbReference type="PROSITE" id="PS51085">
    <property type="entry name" value="2FE2S_FER_2"/>
    <property type="match status" value="1"/>
</dbReference>
<dbReference type="CDD" id="cd00207">
    <property type="entry name" value="fer2"/>
    <property type="match status" value="1"/>
</dbReference>
<dbReference type="InterPro" id="IPR001041">
    <property type="entry name" value="2Fe-2S_ferredoxin-type"/>
</dbReference>
<gene>
    <name evidence="4" type="ORF">PBLR_12390</name>
</gene>
<reference evidence="5" key="1">
    <citation type="submission" date="2018-08" db="EMBL/GenBank/DDBJ databases">
        <authorList>
            <person name="Chevrot R."/>
        </authorList>
    </citation>
    <scope>NUCLEOTIDE SEQUENCE [LARGE SCALE GENOMIC DNA]</scope>
</reference>
<evidence type="ECO:0000256" key="2">
    <source>
        <dbReference type="ARBA" id="ARBA00022827"/>
    </source>
</evidence>
<dbReference type="EMBL" id="LS992241">
    <property type="protein sequence ID" value="SYX83968.1"/>
    <property type="molecule type" value="Genomic_DNA"/>
</dbReference>
<feature type="domain" description="2Fe-2S ferredoxin-type" evidence="3">
    <location>
        <begin position="2"/>
        <end position="94"/>
    </location>
</feature>
<dbReference type="Proteomes" id="UP000304148">
    <property type="component" value="Chromosome"/>
</dbReference>
<accession>A0A383RAH8</accession>
<organism evidence="4 5">
    <name type="scientific">Paenibacillus alvei</name>
    <name type="common">Bacillus alvei</name>
    <dbReference type="NCBI Taxonomy" id="44250"/>
    <lineage>
        <taxon>Bacteria</taxon>
        <taxon>Bacillati</taxon>
        <taxon>Bacillota</taxon>
        <taxon>Bacilli</taxon>
        <taxon>Bacillales</taxon>
        <taxon>Paenibacillaceae</taxon>
        <taxon>Paenibacillus</taxon>
    </lineage>
</organism>
<dbReference type="AlphaFoldDB" id="A0A383RAH8"/>
<keyword evidence="2" id="KW-0274">FAD</keyword>
<protein>
    <submittedName>
        <fullName evidence="4">Ferredoxin</fullName>
    </submittedName>
</protein>
<proteinExistence type="predicted"/>
<evidence type="ECO:0000256" key="1">
    <source>
        <dbReference type="ARBA" id="ARBA00022630"/>
    </source>
</evidence>
<evidence type="ECO:0000259" key="3">
    <source>
        <dbReference type="PROSITE" id="PS51085"/>
    </source>
</evidence>
<dbReference type="Gene3D" id="3.10.20.30">
    <property type="match status" value="1"/>
</dbReference>
<dbReference type="PANTHER" id="PTHR43644">
    <property type="entry name" value="NA(+)-TRANSLOCATING NADH-QUINONE REDUCTASE SUBUNIT"/>
    <property type="match status" value="1"/>
</dbReference>
<sequence>MPTIRIEGRGSYEVAEGTKLVLALKDNGVDILHRCGGKAKCTTCRVEVIDGDAGPVGEAEAALFQAKGIAESNIRLSCQIQVHNDLTVKPVMTVSSSGLEPGNRPQD</sequence>
<evidence type="ECO:0000313" key="4">
    <source>
        <dbReference type="EMBL" id="SYX83968.1"/>
    </source>
</evidence>
<dbReference type="RefSeq" id="WP_138185945.1">
    <property type="nucleotide sequence ID" value="NZ_LS992241.1"/>
</dbReference>
<keyword evidence="1" id="KW-0285">Flavoprotein</keyword>